<protein>
    <submittedName>
        <fullName evidence="3">GNAT family N-acetyltransferase</fullName>
    </submittedName>
</protein>
<evidence type="ECO:0000256" key="1">
    <source>
        <dbReference type="SAM" id="MobiDB-lite"/>
    </source>
</evidence>
<evidence type="ECO:0000313" key="3">
    <source>
        <dbReference type="EMBL" id="THG34424.1"/>
    </source>
</evidence>
<dbReference type="InterPro" id="IPR016181">
    <property type="entry name" value="Acyl_CoA_acyltransferase"/>
</dbReference>
<accession>A0A4S4FVA0</accession>
<dbReference type="EMBL" id="SSSN01000005">
    <property type="protein sequence ID" value="THG34424.1"/>
    <property type="molecule type" value="Genomic_DNA"/>
</dbReference>
<dbReference type="PROSITE" id="PS51186">
    <property type="entry name" value="GNAT"/>
    <property type="match status" value="1"/>
</dbReference>
<gene>
    <name evidence="3" type="ORF">E6C70_09150</name>
</gene>
<name>A0A4S4FVA0_9MICO</name>
<dbReference type="GO" id="GO:0016747">
    <property type="term" value="F:acyltransferase activity, transferring groups other than amino-acyl groups"/>
    <property type="evidence" value="ECO:0007669"/>
    <property type="project" value="InterPro"/>
</dbReference>
<proteinExistence type="predicted"/>
<evidence type="ECO:0000313" key="4">
    <source>
        <dbReference type="Proteomes" id="UP000307380"/>
    </source>
</evidence>
<organism evidence="3 4">
    <name type="scientific">Orlajensenia flava</name>
    <dbReference type="NCBI Taxonomy" id="2565934"/>
    <lineage>
        <taxon>Bacteria</taxon>
        <taxon>Bacillati</taxon>
        <taxon>Actinomycetota</taxon>
        <taxon>Actinomycetes</taxon>
        <taxon>Micrococcales</taxon>
        <taxon>Microbacteriaceae</taxon>
        <taxon>Orlajensenia</taxon>
    </lineage>
</organism>
<reference evidence="3 4" key="1">
    <citation type="submission" date="2019-04" db="EMBL/GenBank/DDBJ databases">
        <authorList>
            <person name="Jiang L."/>
        </authorList>
    </citation>
    <scope>NUCLEOTIDE SEQUENCE [LARGE SCALE GENOMIC DNA]</scope>
    <source>
        <strain evidence="3 4">YIM 131861</strain>
    </source>
</reference>
<dbReference type="AlphaFoldDB" id="A0A4S4FVA0"/>
<comment type="caution">
    <text evidence="3">The sequence shown here is derived from an EMBL/GenBank/DDBJ whole genome shotgun (WGS) entry which is preliminary data.</text>
</comment>
<keyword evidence="4" id="KW-1185">Reference proteome</keyword>
<dbReference type="RefSeq" id="WP_136424222.1">
    <property type="nucleotide sequence ID" value="NZ_SSSN01000005.1"/>
</dbReference>
<evidence type="ECO:0000259" key="2">
    <source>
        <dbReference type="PROSITE" id="PS51186"/>
    </source>
</evidence>
<dbReference type="InterPro" id="IPR000182">
    <property type="entry name" value="GNAT_dom"/>
</dbReference>
<feature type="compositionally biased region" description="Low complexity" evidence="1">
    <location>
        <begin position="191"/>
        <end position="203"/>
    </location>
</feature>
<dbReference type="Proteomes" id="UP000307380">
    <property type="component" value="Unassembled WGS sequence"/>
</dbReference>
<feature type="region of interest" description="Disordered" evidence="1">
    <location>
        <begin position="178"/>
        <end position="209"/>
    </location>
</feature>
<dbReference type="SUPFAM" id="SSF55729">
    <property type="entry name" value="Acyl-CoA N-acyltransferases (Nat)"/>
    <property type="match status" value="1"/>
</dbReference>
<feature type="domain" description="N-acetyltransferase" evidence="2">
    <location>
        <begin position="7"/>
        <end position="195"/>
    </location>
</feature>
<dbReference type="Pfam" id="PF13508">
    <property type="entry name" value="Acetyltransf_7"/>
    <property type="match status" value="1"/>
</dbReference>
<keyword evidence="3" id="KW-0808">Transferase</keyword>
<sequence length="209" mass="22445">MGERERIEIRPAQPGDAAGVADVWLRSFSAALPTVARAHSNDDVRRWVREVLLPDSAVWVAVDTSARTSAEVSADTSAEASADTSVDGSAHAAADAGADAILGMMALGGVDGDGCTELDQLYVVPERFSQGIGTRLVERARIEAPGGLVLWTFQVNTAARAFYASRGFIEVALTDGADNEEHEPDVRLRWQPTDPQQTTSQDITQRRKP</sequence>
<dbReference type="Gene3D" id="3.40.630.30">
    <property type="match status" value="1"/>
</dbReference>
<dbReference type="OrthoDB" id="3190820at2"/>